<name>A0A385E4E8_9CAUD</name>
<organism evidence="1 2">
    <name type="scientific">Vibrio phage vB_VpS_PG07</name>
    <dbReference type="NCBI Taxonomy" id="2301664"/>
    <lineage>
        <taxon>Viruses</taxon>
        <taxon>Duplodnaviria</taxon>
        <taxon>Heunggongvirae</taxon>
        <taxon>Uroviricota</taxon>
        <taxon>Caudoviricetes</taxon>
        <taxon>Demerecviridae</taxon>
        <taxon>Pogseptimavirus</taxon>
        <taxon>Pogseptimavirus PG07</taxon>
    </lineage>
</organism>
<keyword evidence="2" id="KW-1185">Reference proteome</keyword>
<reference evidence="1 2" key="1">
    <citation type="submission" date="2018-07" db="EMBL/GenBank/DDBJ databases">
        <title>Sequencing of PG07.</title>
        <authorList>
            <person name="Ding T."/>
        </authorList>
    </citation>
    <scope>NUCLEOTIDE SEQUENCE [LARGE SCALE GENOMIC DNA]</scope>
</reference>
<dbReference type="RefSeq" id="YP_009808448.1">
    <property type="nucleotide sequence ID" value="NC_048041.1"/>
</dbReference>
<dbReference type="GeneID" id="54999508"/>
<dbReference type="KEGG" id="vg:54999508"/>
<accession>A0A385E4E8</accession>
<proteinExistence type="predicted"/>
<dbReference type="Proteomes" id="UP000263435">
    <property type="component" value="Segment"/>
</dbReference>
<dbReference type="EMBL" id="MH645904">
    <property type="protein sequence ID" value="AXQ66626.1"/>
    <property type="molecule type" value="Genomic_DNA"/>
</dbReference>
<evidence type="ECO:0000313" key="1">
    <source>
        <dbReference type="EMBL" id="AXQ66626.1"/>
    </source>
</evidence>
<evidence type="ECO:0000313" key="2">
    <source>
        <dbReference type="Proteomes" id="UP000263435"/>
    </source>
</evidence>
<protein>
    <submittedName>
        <fullName evidence="1">Uncharacterized protein</fullName>
    </submittedName>
</protein>
<sequence length="61" mass="6985">MDLKEYDKYFAHFVKVTGGSAKAESTRMHFQRAYDLHKGDWQLTISIAVAIDSAYKAGLRF</sequence>